<dbReference type="AlphaFoldDB" id="H1VXI3"/>
<sequence length="87" mass="9274">ISHGAVVCLSATVKVARTVHGQKSFVSDSGLLALLSFFKYNLFLSFQNADRRNNRVGVVVMPWTARFAATGGTGPAPDAYSSGVVVW</sequence>
<feature type="non-terminal residue" evidence="1">
    <location>
        <position position="87"/>
    </location>
</feature>
<protein>
    <submittedName>
        <fullName evidence="1">Uncharacterized protein</fullName>
    </submittedName>
</protein>
<accession>H1VXI3</accession>
<evidence type="ECO:0000313" key="1">
    <source>
        <dbReference type="EMBL" id="CCF44945.1"/>
    </source>
</evidence>
<name>H1VXI3_COLHI</name>
<evidence type="ECO:0000313" key="2">
    <source>
        <dbReference type="Proteomes" id="UP000007174"/>
    </source>
</evidence>
<dbReference type="EMBL" id="CACQ02007302">
    <property type="protein sequence ID" value="CCF44945.1"/>
    <property type="molecule type" value="Genomic_DNA"/>
</dbReference>
<dbReference type="HOGENOM" id="CLU_2489327_0_0_1"/>
<reference evidence="2" key="1">
    <citation type="journal article" date="2012" name="Nat. Genet.">
        <title>Lifestyle transitions in plant pathogenic Colletotrichum fungi deciphered by genome and transcriptome analyses.</title>
        <authorList>
            <person name="O'Connell R.J."/>
            <person name="Thon M.R."/>
            <person name="Hacquard S."/>
            <person name="Amyotte S.G."/>
            <person name="Kleemann J."/>
            <person name="Torres M.F."/>
            <person name="Damm U."/>
            <person name="Buiate E.A."/>
            <person name="Epstein L."/>
            <person name="Alkan N."/>
            <person name="Altmueller J."/>
            <person name="Alvarado-Balderrama L."/>
            <person name="Bauser C.A."/>
            <person name="Becker C."/>
            <person name="Birren B.W."/>
            <person name="Chen Z."/>
            <person name="Choi J."/>
            <person name="Crouch J.A."/>
            <person name="Duvick J.P."/>
            <person name="Farman M.A."/>
            <person name="Gan P."/>
            <person name="Heiman D."/>
            <person name="Henrissat B."/>
            <person name="Howard R.J."/>
            <person name="Kabbage M."/>
            <person name="Koch C."/>
            <person name="Kracher B."/>
            <person name="Kubo Y."/>
            <person name="Law A.D."/>
            <person name="Lebrun M.-H."/>
            <person name="Lee Y.-H."/>
            <person name="Miyara I."/>
            <person name="Moore N."/>
            <person name="Neumann U."/>
            <person name="Nordstroem K."/>
            <person name="Panaccione D.G."/>
            <person name="Panstruga R."/>
            <person name="Place M."/>
            <person name="Proctor R.H."/>
            <person name="Prusky D."/>
            <person name="Rech G."/>
            <person name="Reinhardt R."/>
            <person name="Rollins J.A."/>
            <person name="Rounsley S."/>
            <person name="Schardl C.L."/>
            <person name="Schwartz D.C."/>
            <person name="Shenoy N."/>
            <person name="Shirasu K."/>
            <person name="Sikhakolli U.R."/>
            <person name="Stueber K."/>
            <person name="Sukno S.A."/>
            <person name="Sweigard J.A."/>
            <person name="Takano Y."/>
            <person name="Takahara H."/>
            <person name="Trail F."/>
            <person name="van der Does H.C."/>
            <person name="Voll L.M."/>
            <person name="Will I."/>
            <person name="Young S."/>
            <person name="Zeng Q."/>
            <person name="Zhang J."/>
            <person name="Zhou S."/>
            <person name="Dickman M.B."/>
            <person name="Schulze-Lefert P."/>
            <person name="Ver Loren van Themaat E."/>
            <person name="Ma L.-J."/>
            <person name="Vaillancourt L.J."/>
        </authorList>
    </citation>
    <scope>NUCLEOTIDE SEQUENCE [LARGE SCALE GENOMIC DNA]</scope>
    <source>
        <strain evidence="2">IMI 349063</strain>
    </source>
</reference>
<proteinExistence type="predicted"/>
<dbReference type="Proteomes" id="UP000007174">
    <property type="component" value="Unassembled WGS sequence"/>
</dbReference>
<organism evidence="1 2">
    <name type="scientific">Colletotrichum higginsianum (strain IMI 349063)</name>
    <name type="common">Crucifer anthracnose fungus</name>
    <dbReference type="NCBI Taxonomy" id="759273"/>
    <lineage>
        <taxon>Eukaryota</taxon>
        <taxon>Fungi</taxon>
        <taxon>Dikarya</taxon>
        <taxon>Ascomycota</taxon>
        <taxon>Pezizomycotina</taxon>
        <taxon>Sordariomycetes</taxon>
        <taxon>Hypocreomycetidae</taxon>
        <taxon>Glomerellales</taxon>
        <taxon>Glomerellaceae</taxon>
        <taxon>Colletotrichum</taxon>
        <taxon>Colletotrichum destructivum species complex</taxon>
    </lineage>
</organism>
<gene>
    <name evidence="1" type="ORF">CH063_14185</name>
</gene>